<evidence type="ECO:0000313" key="3">
    <source>
        <dbReference type="Proteomes" id="UP000295832"/>
    </source>
</evidence>
<feature type="domain" description="DUF1540" evidence="1">
    <location>
        <begin position="9"/>
        <end position="66"/>
    </location>
</feature>
<dbReference type="Pfam" id="PF07561">
    <property type="entry name" value="DUF1540"/>
    <property type="match status" value="1"/>
</dbReference>
<gene>
    <name evidence="2" type="ORF">C7959_10723</name>
</gene>
<organism evidence="2 3">
    <name type="scientific">Orenia marismortui</name>
    <dbReference type="NCBI Taxonomy" id="46469"/>
    <lineage>
        <taxon>Bacteria</taxon>
        <taxon>Bacillati</taxon>
        <taxon>Bacillota</taxon>
        <taxon>Clostridia</taxon>
        <taxon>Halanaerobiales</taxon>
        <taxon>Halobacteroidaceae</taxon>
        <taxon>Orenia</taxon>
    </lineage>
</organism>
<dbReference type="AlphaFoldDB" id="A0A4R8H8S9"/>
<comment type="caution">
    <text evidence="2">The sequence shown here is derived from an EMBL/GenBank/DDBJ whole genome shotgun (WGS) entry which is preliminary data.</text>
</comment>
<name>A0A4R8H8S9_9FIRM</name>
<protein>
    <submittedName>
        <fullName evidence="2">Uncharacterized protein DUF1540</fullName>
    </submittedName>
</protein>
<keyword evidence="3" id="KW-1185">Reference proteome</keyword>
<dbReference type="RefSeq" id="WP_134115767.1">
    <property type="nucleotide sequence ID" value="NZ_SOEG01000007.1"/>
</dbReference>
<reference evidence="2 3" key="1">
    <citation type="submission" date="2019-03" db="EMBL/GenBank/DDBJ databases">
        <title>Subsurface microbial communities from deep shales in Ohio and West Virginia, USA.</title>
        <authorList>
            <person name="Wrighton K."/>
        </authorList>
    </citation>
    <scope>NUCLEOTIDE SEQUENCE [LARGE SCALE GENOMIC DNA]</scope>
    <source>
        <strain evidence="2 3">MSL 6dP</strain>
    </source>
</reference>
<dbReference type="InterPro" id="IPR011437">
    <property type="entry name" value="DUF1540"/>
</dbReference>
<proteinExistence type="predicted"/>
<dbReference type="Proteomes" id="UP000295832">
    <property type="component" value="Unassembled WGS sequence"/>
</dbReference>
<sequence length="70" mass="7626">MAQQKCIEVACNVSNCHYYGEGDICVANKIQVSNIQFGTNMKDMEAGKLGKSAPADNSHTTQCVTFKPKQ</sequence>
<accession>A0A4R8H8S9</accession>
<dbReference type="EMBL" id="SOEG01000007">
    <property type="protein sequence ID" value="TDX52316.1"/>
    <property type="molecule type" value="Genomic_DNA"/>
</dbReference>
<evidence type="ECO:0000313" key="2">
    <source>
        <dbReference type="EMBL" id="TDX52316.1"/>
    </source>
</evidence>
<evidence type="ECO:0000259" key="1">
    <source>
        <dbReference type="Pfam" id="PF07561"/>
    </source>
</evidence>